<accession>A0A7X9S1L0</accession>
<sequence>MLSEKIIEERLYVEKISQEVKDVRAQMKKDNLITLSVRWSSAAAILLFSFFSIYLVQLNTRSIIEEKCYTNYTRSSQSENEKDPPRLEVALQQINSENYEEAVKTLNGLPESDHKDWFLLNANLGLEDFDQVDQLMGKIQNDEEHLYFDQIDNYLLYDIYLLKIKRKIFN</sequence>
<organism evidence="2 3">
    <name type="scientific">Flammeovirga aprica JL-4</name>
    <dbReference type="NCBI Taxonomy" id="694437"/>
    <lineage>
        <taxon>Bacteria</taxon>
        <taxon>Pseudomonadati</taxon>
        <taxon>Bacteroidota</taxon>
        <taxon>Cytophagia</taxon>
        <taxon>Cytophagales</taxon>
        <taxon>Flammeovirgaceae</taxon>
        <taxon>Flammeovirga</taxon>
    </lineage>
</organism>
<evidence type="ECO:0000313" key="3">
    <source>
        <dbReference type="Proteomes" id="UP000576082"/>
    </source>
</evidence>
<dbReference type="RefSeq" id="WP_169660899.1">
    <property type="nucleotide sequence ID" value="NZ_JABANE010000198.1"/>
</dbReference>
<evidence type="ECO:0000313" key="2">
    <source>
        <dbReference type="EMBL" id="NME72722.1"/>
    </source>
</evidence>
<feature type="transmembrane region" description="Helical" evidence="1">
    <location>
        <begin position="37"/>
        <end position="56"/>
    </location>
</feature>
<dbReference type="Proteomes" id="UP000576082">
    <property type="component" value="Unassembled WGS sequence"/>
</dbReference>
<gene>
    <name evidence="2" type="ORF">HHU12_32485</name>
</gene>
<evidence type="ECO:0008006" key="4">
    <source>
        <dbReference type="Google" id="ProtNLM"/>
    </source>
</evidence>
<keyword evidence="3" id="KW-1185">Reference proteome</keyword>
<keyword evidence="1" id="KW-0472">Membrane</keyword>
<comment type="caution">
    <text evidence="2">The sequence shown here is derived from an EMBL/GenBank/DDBJ whole genome shotgun (WGS) entry which is preliminary data.</text>
</comment>
<name>A0A7X9S1L0_9BACT</name>
<reference evidence="2 3" key="1">
    <citation type="submission" date="2020-04" db="EMBL/GenBank/DDBJ databases">
        <title>Flammeovirga sp. SR4, a novel species isolated from seawater.</title>
        <authorList>
            <person name="Wang X."/>
        </authorList>
    </citation>
    <scope>NUCLEOTIDE SEQUENCE [LARGE SCALE GENOMIC DNA]</scope>
    <source>
        <strain evidence="2 3">ATCC 23126</strain>
    </source>
</reference>
<keyword evidence="1" id="KW-1133">Transmembrane helix</keyword>
<protein>
    <recommendedName>
        <fullName evidence="4">Tetratricopeptide repeat protein</fullName>
    </recommendedName>
</protein>
<proteinExistence type="predicted"/>
<dbReference type="EMBL" id="JABANE010000198">
    <property type="protein sequence ID" value="NME72722.1"/>
    <property type="molecule type" value="Genomic_DNA"/>
</dbReference>
<evidence type="ECO:0000256" key="1">
    <source>
        <dbReference type="SAM" id="Phobius"/>
    </source>
</evidence>
<dbReference type="AlphaFoldDB" id="A0A7X9S1L0"/>
<keyword evidence="1" id="KW-0812">Transmembrane</keyword>